<gene>
    <name evidence="1" type="ORF">METZ01_LOCUS124492</name>
</gene>
<evidence type="ECO:0000313" key="1">
    <source>
        <dbReference type="EMBL" id="SVA71638.1"/>
    </source>
</evidence>
<evidence type="ECO:0008006" key="2">
    <source>
        <dbReference type="Google" id="ProtNLM"/>
    </source>
</evidence>
<proteinExistence type="predicted"/>
<dbReference type="EMBL" id="UINC01017318">
    <property type="protein sequence ID" value="SVA71638.1"/>
    <property type="molecule type" value="Genomic_DNA"/>
</dbReference>
<accession>A0A381Y3P6</accession>
<dbReference type="AlphaFoldDB" id="A0A381Y3P6"/>
<protein>
    <recommendedName>
        <fullName evidence="2">C2H2-type domain-containing protein</fullName>
    </recommendedName>
</protein>
<name>A0A381Y3P6_9ZZZZ</name>
<reference evidence="1" key="1">
    <citation type="submission" date="2018-05" db="EMBL/GenBank/DDBJ databases">
        <authorList>
            <person name="Lanie J.A."/>
            <person name="Ng W.-L."/>
            <person name="Kazmierczak K.M."/>
            <person name="Andrzejewski T.M."/>
            <person name="Davidsen T.M."/>
            <person name="Wayne K.J."/>
            <person name="Tettelin H."/>
            <person name="Glass J.I."/>
            <person name="Rusch D."/>
            <person name="Podicherti R."/>
            <person name="Tsui H.-C.T."/>
            <person name="Winkler M.E."/>
        </authorList>
    </citation>
    <scope>NUCLEOTIDE SEQUENCE</scope>
</reference>
<organism evidence="1">
    <name type="scientific">marine metagenome</name>
    <dbReference type="NCBI Taxonomy" id="408172"/>
    <lineage>
        <taxon>unclassified sequences</taxon>
        <taxon>metagenomes</taxon>
        <taxon>ecological metagenomes</taxon>
    </lineage>
</organism>
<sequence length="141" mass="15830">MLSSATSKINQASVKQNCMIIVDCKDVEPILNELAIYVSDQVAAVPALKAHQFVLSPIEDDEQINQSEVITSIKEFLESIGEKQSFGVISNSNKIMIKSILGKKIEREAKKSTEQMFSCAHCGHVTRYEVEHNNHVRIHYL</sequence>